<dbReference type="Proteomes" id="UP000244924">
    <property type="component" value="Unassembled WGS sequence"/>
</dbReference>
<protein>
    <recommendedName>
        <fullName evidence="4">Aminoglycoside phosphotransferase domain-containing protein</fullName>
    </recommendedName>
</protein>
<dbReference type="SUPFAM" id="SSF56112">
    <property type="entry name" value="Protein kinase-like (PK-like)"/>
    <property type="match status" value="1"/>
</dbReference>
<gene>
    <name evidence="2" type="ORF">DEA8626_02350</name>
</gene>
<reference evidence="2 3" key="1">
    <citation type="submission" date="2018-03" db="EMBL/GenBank/DDBJ databases">
        <authorList>
            <person name="Keele B.F."/>
        </authorList>
    </citation>
    <scope>NUCLEOTIDE SEQUENCE [LARGE SCALE GENOMIC DNA]</scope>
    <source>
        <strain evidence="2 3">CECT 8626</strain>
    </source>
</reference>
<sequence>MNTSCAAPSNPPSSAAKIDAVERALGPNAPVERRETSMAWVFLTADRAYKMKKPIRRRIFDFSTTDLRRHACSEELRLNRRLAPDVYLGLSQLKRALGGVLSLDGEGETVEWLVRMRRLPDARFLDRALANGAVTEADIIAIARRLTRFHQSLPPEVPSSNEYLSRFQSDLEETRSFLPKKSFADEASRFERLTALLASVLAMEPGLLLTRLTDRRVVEGHGDLRPEHVWLGPPVLIIDCLEAARGLRLLDPFEEYATLAMECATIDEDWVGKLLFREATKRMDDRPDARLSAFYTAHRATLRARQALAHLLDPTPRTPAKWRPLARRYLVEAERAAAILETTGAPRANRHDGAAGSPRRKAGPR</sequence>
<feature type="region of interest" description="Disordered" evidence="1">
    <location>
        <begin position="341"/>
        <end position="365"/>
    </location>
</feature>
<evidence type="ECO:0000313" key="3">
    <source>
        <dbReference type="Proteomes" id="UP000244924"/>
    </source>
</evidence>
<organism evidence="2 3">
    <name type="scientific">Albidovulum aquaemixtae</name>
    <dbReference type="NCBI Taxonomy" id="1542388"/>
    <lineage>
        <taxon>Bacteria</taxon>
        <taxon>Pseudomonadati</taxon>
        <taxon>Pseudomonadota</taxon>
        <taxon>Alphaproteobacteria</taxon>
        <taxon>Rhodobacterales</taxon>
        <taxon>Paracoccaceae</taxon>
        <taxon>Albidovulum</taxon>
    </lineage>
</organism>
<dbReference type="InterPro" id="IPR011009">
    <property type="entry name" value="Kinase-like_dom_sf"/>
</dbReference>
<dbReference type="AlphaFoldDB" id="A0A2R8B810"/>
<evidence type="ECO:0008006" key="4">
    <source>
        <dbReference type="Google" id="ProtNLM"/>
    </source>
</evidence>
<dbReference type="OrthoDB" id="9810277at2"/>
<name>A0A2R8B810_9RHOB</name>
<evidence type="ECO:0000313" key="2">
    <source>
        <dbReference type="EMBL" id="SPH18805.1"/>
    </source>
</evidence>
<dbReference type="EMBL" id="OMOQ01000001">
    <property type="protein sequence ID" value="SPH18805.1"/>
    <property type="molecule type" value="Genomic_DNA"/>
</dbReference>
<accession>A0A2R8B810</accession>
<evidence type="ECO:0000256" key="1">
    <source>
        <dbReference type="SAM" id="MobiDB-lite"/>
    </source>
</evidence>
<keyword evidence="3" id="KW-1185">Reference proteome</keyword>
<proteinExistence type="predicted"/>